<dbReference type="EMBL" id="CM017710">
    <property type="protein sequence ID" value="TYG51530.1"/>
    <property type="molecule type" value="Genomic_DNA"/>
</dbReference>
<dbReference type="Proteomes" id="UP000323506">
    <property type="component" value="Chromosome D10"/>
</dbReference>
<evidence type="ECO:0000313" key="2">
    <source>
        <dbReference type="EMBL" id="TYG51530.1"/>
    </source>
</evidence>
<evidence type="ECO:0000313" key="3">
    <source>
        <dbReference type="Proteomes" id="UP000323506"/>
    </source>
</evidence>
<accession>A0A5D2B4K1</accession>
<keyword evidence="3" id="KW-1185">Reference proteome</keyword>
<evidence type="ECO:0000256" key="1">
    <source>
        <dbReference type="SAM" id="MobiDB-lite"/>
    </source>
</evidence>
<proteinExistence type="predicted"/>
<reference evidence="2 3" key="1">
    <citation type="submission" date="2019-06" db="EMBL/GenBank/DDBJ databases">
        <title>WGS assembly of Gossypium darwinii.</title>
        <authorList>
            <person name="Chen Z.J."/>
            <person name="Sreedasyam A."/>
            <person name="Ando A."/>
            <person name="Song Q."/>
            <person name="De L."/>
            <person name="Hulse-Kemp A."/>
            <person name="Ding M."/>
            <person name="Ye W."/>
            <person name="Kirkbride R."/>
            <person name="Jenkins J."/>
            <person name="Plott C."/>
            <person name="Lovell J."/>
            <person name="Lin Y.-M."/>
            <person name="Vaughn R."/>
            <person name="Liu B."/>
            <person name="Li W."/>
            <person name="Simpson S."/>
            <person name="Scheffler B."/>
            <person name="Saski C."/>
            <person name="Grover C."/>
            <person name="Hu G."/>
            <person name="Conover J."/>
            <person name="Carlson J."/>
            <person name="Shu S."/>
            <person name="Boston L."/>
            <person name="Williams M."/>
            <person name="Peterson D."/>
            <person name="Mcgee K."/>
            <person name="Jones D."/>
            <person name="Wendel J."/>
            <person name="Stelly D."/>
            <person name="Grimwood J."/>
            <person name="Schmutz J."/>
        </authorList>
    </citation>
    <scope>NUCLEOTIDE SEQUENCE [LARGE SCALE GENOMIC DNA]</scope>
    <source>
        <strain evidence="2">1808015.09</strain>
    </source>
</reference>
<gene>
    <name evidence="2" type="ORF">ES288_D10G264700v1</name>
</gene>
<name>A0A5D2B4K1_GOSDA</name>
<protein>
    <submittedName>
        <fullName evidence="2">Uncharacterized protein</fullName>
    </submittedName>
</protein>
<feature type="region of interest" description="Disordered" evidence="1">
    <location>
        <begin position="16"/>
        <end position="67"/>
    </location>
</feature>
<dbReference type="AlphaFoldDB" id="A0A5D2B4K1"/>
<organism evidence="2 3">
    <name type="scientific">Gossypium darwinii</name>
    <name type="common">Darwin's cotton</name>
    <name type="synonym">Gossypium barbadense var. darwinii</name>
    <dbReference type="NCBI Taxonomy" id="34276"/>
    <lineage>
        <taxon>Eukaryota</taxon>
        <taxon>Viridiplantae</taxon>
        <taxon>Streptophyta</taxon>
        <taxon>Embryophyta</taxon>
        <taxon>Tracheophyta</taxon>
        <taxon>Spermatophyta</taxon>
        <taxon>Magnoliopsida</taxon>
        <taxon>eudicotyledons</taxon>
        <taxon>Gunneridae</taxon>
        <taxon>Pentapetalae</taxon>
        <taxon>rosids</taxon>
        <taxon>malvids</taxon>
        <taxon>Malvales</taxon>
        <taxon>Malvaceae</taxon>
        <taxon>Malvoideae</taxon>
        <taxon>Gossypium</taxon>
    </lineage>
</organism>
<sequence length="105" mass="11585">MYMYMHTHIYPTSKAKTKTSFNMVPPARHPPPLPMKRHSNTSHAQLPSAFDPPKMAYPGETAPANADSQKCCCKCNYLVATSHETAVDHYPSIVELVLSKPQGAS</sequence>